<dbReference type="PANTHER" id="PTHR31573:SF1">
    <property type="entry name" value="DNA OXIDATIVE DEMETHYLASE ALKBH2"/>
    <property type="match status" value="1"/>
</dbReference>
<evidence type="ECO:0000259" key="4">
    <source>
        <dbReference type="PROSITE" id="PS51471"/>
    </source>
</evidence>
<gene>
    <name evidence="5" type="ORF">MP_TR25132_c1_g1_i1_g.72587</name>
</gene>
<feature type="compositionally biased region" description="Polar residues" evidence="3">
    <location>
        <begin position="9"/>
        <end position="33"/>
    </location>
</feature>
<dbReference type="InterPro" id="IPR037151">
    <property type="entry name" value="AlkB-like_sf"/>
</dbReference>
<dbReference type="SUPFAM" id="SSF51197">
    <property type="entry name" value="Clavaminate synthase-like"/>
    <property type="match status" value="1"/>
</dbReference>
<feature type="binding site" evidence="2">
    <location>
        <position position="232"/>
    </location>
    <ligand>
        <name>2-oxoglutarate</name>
        <dbReference type="ChEBI" id="CHEBI:16810"/>
    </ligand>
</feature>
<feature type="binding site" evidence="2">
    <location>
        <begin position="159"/>
        <end position="161"/>
    </location>
    <ligand>
        <name>substrate</name>
    </ligand>
</feature>
<evidence type="ECO:0000256" key="1">
    <source>
        <dbReference type="ARBA" id="ARBA00007879"/>
    </source>
</evidence>
<dbReference type="PANTHER" id="PTHR31573">
    <property type="entry name" value="ALPHA-KETOGLUTARATE-DEPENDENT DIOXYGENASE ALKB HOMOLOG 2"/>
    <property type="match status" value="1"/>
</dbReference>
<dbReference type="PROSITE" id="PS51471">
    <property type="entry name" value="FE2OG_OXY"/>
    <property type="match status" value="1"/>
</dbReference>
<dbReference type="InterPro" id="IPR025131">
    <property type="entry name" value="DUF4057"/>
</dbReference>
<dbReference type="GO" id="GO:0051747">
    <property type="term" value="F:cytosine C-5 DNA demethylase activity"/>
    <property type="evidence" value="ECO:0007669"/>
    <property type="project" value="TreeGrafter"/>
</dbReference>
<feature type="binding site" evidence="2">
    <location>
        <position position="326"/>
    </location>
    <ligand>
        <name>2-oxoglutarate</name>
        <dbReference type="ChEBI" id="CHEBI:16810"/>
    </ligand>
</feature>
<sequence length="331" mass="37319">MEEHHSTADLLSSSNTVLPVNSSAANLSNQPSDGISEVLDDGGQITNEEAESLSKKNICSEQRLKEEPGSESGDIFSENDPNHKTISHYHQNQRRMSLTSLVKVEPPSSHDAPTRRTIDLGHGSNLIYIQRFLPFQQSWSFFDYLDKHIPWTRPTIRVFGRSCLQPRDTCYVASSGLTPLVYSGYRPDAYSWDDFPPLKEILDAIYKALPGSRFNSLLLNRYKGANDYVGWHADDEKLYGPTPEIASVSFGCERDFVLKKKESTHEKTGDGGGPAKKKLKKSSKEDQHSFTLKHGSLLVMRGYTQRDWFHSVPKRAKAEGTRINLTFRLVL</sequence>
<dbReference type="InterPro" id="IPR032852">
    <property type="entry name" value="ALKBH2"/>
</dbReference>
<dbReference type="AlphaFoldDB" id="A0A1J3IMI0"/>
<evidence type="ECO:0000256" key="3">
    <source>
        <dbReference type="SAM" id="MobiDB-lite"/>
    </source>
</evidence>
<feature type="domain" description="Fe2OG dioxygenase" evidence="4">
    <location>
        <begin position="213"/>
        <end position="331"/>
    </location>
</feature>
<keyword evidence="5" id="KW-0560">Oxidoreductase</keyword>
<dbReference type="InterPro" id="IPR027450">
    <property type="entry name" value="AlkB-like"/>
</dbReference>
<dbReference type="Gene3D" id="2.60.120.590">
    <property type="entry name" value="Alpha-ketoglutarate-dependent dioxygenase AlkB-like"/>
    <property type="match status" value="1"/>
</dbReference>
<proteinExistence type="inferred from homology"/>
<feature type="region of interest" description="Disordered" evidence="3">
    <location>
        <begin position="1"/>
        <end position="82"/>
    </location>
</feature>
<feature type="binding site" evidence="2">
    <location>
        <position position="222"/>
    </location>
    <ligand>
        <name>2-oxoglutarate</name>
        <dbReference type="ChEBI" id="CHEBI:16810"/>
    </ligand>
</feature>
<feature type="binding site" evidence="2">
    <location>
        <position position="220"/>
    </location>
    <ligand>
        <name>2-oxoglutarate</name>
        <dbReference type="ChEBI" id="CHEBI:16810"/>
    </ligand>
</feature>
<dbReference type="InterPro" id="IPR005123">
    <property type="entry name" value="Oxoglu/Fe-dep_dioxygenase_dom"/>
</dbReference>
<accession>A0A1J3IMI0</accession>
<comment type="similarity">
    <text evidence="1">Belongs to the alkB family.</text>
</comment>
<feature type="binding site" evidence="2">
    <location>
        <position position="322"/>
    </location>
    <ligand>
        <name>2-oxoglutarate</name>
        <dbReference type="ChEBI" id="CHEBI:16810"/>
    </ligand>
</feature>
<dbReference type="GO" id="GO:0006307">
    <property type="term" value="P:DNA alkylation repair"/>
    <property type="evidence" value="ECO:0007669"/>
    <property type="project" value="TreeGrafter"/>
</dbReference>
<dbReference type="FunFam" id="2.60.120.590:FF:000015">
    <property type="entry name" value="DNA oxidative demethylase ALKBH2"/>
    <property type="match status" value="1"/>
</dbReference>
<evidence type="ECO:0000313" key="5">
    <source>
        <dbReference type="EMBL" id="JAU81591.1"/>
    </source>
</evidence>
<feature type="binding site" evidence="2">
    <location>
        <position position="310"/>
    </location>
    <ligand>
        <name>2-oxoglutarate</name>
        <dbReference type="ChEBI" id="CHEBI:16810"/>
    </ligand>
</feature>
<reference evidence="5" key="1">
    <citation type="submission" date="2016-07" db="EMBL/GenBank/DDBJ databases">
        <title>De novo transcriptome assembly of four accessions of the metal hyperaccumulator plant Noccaea caerulescens.</title>
        <authorList>
            <person name="Blande D."/>
            <person name="Halimaa P."/>
            <person name="Tervahauta A.I."/>
            <person name="Aarts M.G."/>
            <person name="Karenlampi S.O."/>
        </authorList>
    </citation>
    <scope>NUCLEOTIDE SEQUENCE</scope>
</reference>
<feature type="region of interest" description="Disordered" evidence="3">
    <location>
        <begin position="262"/>
        <end position="288"/>
    </location>
</feature>
<keyword evidence="5" id="KW-0223">Dioxygenase</keyword>
<dbReference type="Pfam" id="PF13532">
    <property type="entry name" value="2OG-FeII_Oxy_2"/>
    <property type="match status" value="1"/>
</dbReference>
<dbReference type="Pfam" id="PF13266">
    <property type="entry name" value="DUF4057"/>
    <property type="match status" value="1"/>
</dbReference>
<organism evidence="5">
    <name type="scientific">Noccaea caerulescens</name>
    <name type="common">Alpine penny-cress</name>
    <name type="synonym">Thlaspi caerulescens</name>
    <dbReference type="NCBI Taxonomy" id="107243"/>
    <lineage>
        <taxon>Eukaryota</taxon>
        <taxon>Viridiplantae</taxon>
        <taxon>Streptophyta</taxon>
        <taxon>Embryophyta</taxon>
        <taxon>Tracheophyta</taxon>
        <taxon>Spermatophyta</taxon>
        <taxon>Magnoliopsida</taxon>
        <taxon>eudicotyledons</taxon>
        <taxon>Gunneridae</taxon>
        <taxon>Pentapetalae</taxon>
        <taxon>rosids</taxon>
        <taxon>malvids</taxon>
        <taxon>Brassicales</taxon>
        <taxon>Brassicaceae</taxon>
        <taxon>Coluteocarpeae</taxon>
        <taxon>Noccaea</taxon>
    </lineage>
</organism>
<feature type="binding site" evidence="2">
    <location>
        <position position="235"/>
    </location>
    <ligand>
        <name>substrate</name>
    </ligand>
</feature>
<dbReference type="GO" id="GO:0008198">
    <property type="term" value="F:ferrous iron binding"/>
    <property type="evidence" value="ECO:0007669"/>
    <property type="project" value="TreeGrafter"/>
</dbReference>
<protein>
    <submittedName>
        <fullName evidence="5">Alpha-ketoglutarate-dependent dioxygenase alkB-like protein 2</fullName>
    </submittedName>
</protein>
<dbReference type="GO" id="GO:0035516">
    <property type="term" value="F:broad specificity oxidative DNA demethylase activity"/>
    <property type="evidence" value="ECO:0007669"/>
    <property type="project" value="TreeGrafter"/>
</dbReference>
<evidence type="ECO:0000256" key="2">
    <source>
        <dbReference type="PIRSR" id="PIRSR632852-1"/>
    </source>
</evidence>
<dbReference type="EMBL" id="GEVM01024347">
    <property type="protein sequence ID" value="JAU81591.1"/>
    <property type="molecule type" value="Transcribed_RNA"/>
</dbReference>
<name>A0A1J3IMI0_NOCCA</name>
<feature type="binding site" evidence="2">
    <location>
        <position position="328"/>
    </location>
    <ligand>
        <name>2-oxoglutarate</name>
        <dbReference type="ChEBI" id="CHEBI:16810"/>
    </ligand>
</feature>